<dbReference type="Pfam" id="PF00657">
    <property type="entry name" value="Lipase_GDSL"/>
    <property type="match status" value="1"/>
</dbReference>
<evidence type="ECO:0000313" key="3">
    <source>
        <dbReference type="EMBL" id="RZB60770.1"/>
    </source>
</evidence>
<accession>A0A445GHP3</accession>
<sequence>MNLLYQKKLLSRWLIAILWCSIIAPIFQHVSVMSLPNNETVPAVMVFGDSIVDPGNNNYITTLVKCNFPPYGRDFGEGNQPTGRFSNGLVPSDIIAAKLGVKKLLPAYLDPNLQLQDLLTGVSFASGGAGYDPLTAELVNVMSLSDQLDMFKEYIKKINEAVGRNRTTMIVSKSIYIVCVGSDDIANTYYQSPFRSAEYDIPSYTDFMASEASKFLQELYGLGARRIGVFGLSVIGCVPSQRTLGGGLNRACLDSSNQAAMLFNSKLNSQMVVLGKKFSDSRLVYLDSYNGFLNMLQNPAKFGFEVIKKGCCGTGDIEVSILCNRYSINTCSNTTHYLFWDSYHPTQEAYLALSSLVFDNKIKDFF</sequence>
<dbReference type="GO" id="GO:0005576">
    <property type="term" value="C:extracellular region"/>
    <property type="evidence" value="ECO:0007669"/>
    <property type="project" value="TreeGrafter"/>
</dbReference>
<reference evidence="3 4" key="1">
    <citation type="submission" date="2018-09" db="EMBL/GenBank/DDBJ databases">
        <title>A high-quality reference genome of wild soybean provides a powerful tool to mine soybean genomes.</title>
        <authorList>
            <person name="Xie M."/>
            <person name="Chung C.Y.L."/>
            <person name="Li M.-W."/>
            <person name="Wong F.-L."/>
            <person name="Chan T.-F."/>
            <person name="Lam H.-M."/>
        </authorList>
    </citation>
    <scope>NUCLEOTIDE SEQUENCE [LARGE SCALE GENOMIC DNA]</scope>
    <source>
        <strain evidence="4">cv. W05</strain>
        <tissue evidence="3">Hypocotyl of etiolated seedlings</tissue>
    </source>
</reference>
<dbReference type="PANTHER" id="PTHR45642">
    <property type="entry name" value="GDSL ESTERASE/LIPASE EXL3"/>
    <property type="match status" value="1"/>
</dbReference>
<dbReference type="AlphaFoldDB" id="A0A445GHP3"/>
<dbReference type="GO" id="GO:0016788">
    <property type="term" value="F:hydrolase activity, acting on ester bonds"/>
    <property type="evidence" value="ECO:0007669"/>
    <property type="project" value="InterPro"/>
</dbReference>
<dbReference type="Gramene" id="XM_028349676.1">
    <property type="protein sequence ID" value="XP_028205477.1"/>
    <property type="gene ID" value="LOC114389084"/>
</dbReference>
<comment type="caution">
    <text evidence="3">The sequence shown here is derived from an EMBL/GenBank/DDBJ whole genome shotgun (WGS) entry which is preliminary data.</text>
</comment>
<dbReference type="InterPro" id="IPR036514">
    <property type="entry name" value="SGNH_hydro_sf"/>
</dbReference>
<keyword evidence="2" id="KW-0812">Transmembrane</keyword>
<comment type="similarity">
    <text evidence="1">Belongs to the 'GDSL' lipolytic enzyme family.</text>
</comment>
<keyword evidence="4" id="KW-1185">Reference proteome</keyword>
<evidence type="ECO:0000313" key="4">
    <source>
        <dbReference type="Proteomes" id="UP000289340"/>
    </source>
</evidence>
<dbReference type="CDD" id="cd01837">
    <property type="entry name" value="SGNH_plant_lipase_like"/>
    <property type="match status" value="1"/>
</dbReference>
<dbReference type="InterPro" id="IPR001087">
    <property type="entry name" value="GDSL"/>
</dbReference>
<keyword evidence="2" id="KW-1133">Transmembrane helix</keyword>
<dbReference type="Proteomes" id="UP000289340">
    <property type="component" value="Chromosome 16"/>
</dbReference>
<evidence type="ECO:0000256" key="2">
    <source>
        <dbReference type="SAM" id="Phobius"/>
    </source>
</evidence>
<dbReference type="InterPro" id="IPR035669">
    <property type="entry name" value="SGNH_plant_lipase-like"/>
</dbReference>
<feature type="transmembrane region" description="Helical" evidence="2">
    <location>
        <begin position="9"/>
        <end position="27"/>
    </location>
</feature>
<name>A0A445GHP3_GLYSO</name>
<keyword evidence="2" id="KW-0472">Membrane</keyword>
<evidence type="ECO:0000256" key="1">
    <source>
        <dbReference type="ARBA" id="ARBA00008668"/>
    </source>
</evidence>
<gene>
    <name evidence="3" type="ORF">D0Y65_043498</name>
</gene>
<proteinExistence type="inferred from homology"/>
<dbReference type="InterPro" id="IPR050592">
    <property type="entry name" value="GDSL_lipolytic_enzyme"/>
</dbReference>
<dbReference type="PANTHER" id="PTHR45642:SF95">
    <property type="entry name" value="GDSL-LIKE LIPASE_ACYLHYDROLASE FAMILY PROTEIN, EXPRESSED"/>
    <property type="match status" value="1"/>
</dbReference>
<organism evidence="3 4">
    <name type="scientific">Glycine soja</name>
    <name type="common">Wild soybean</name>
    <dbReference type="NCBI Taxonomy" id="3848"/>
    <lineage>
        <taxon>Eukaryota</taxon>
        <taxon>Viridiplantae</taxon>
        <taxon>Streptophyta</taxon>
        <taxon>Embryophyta</taxon>
        <taxon>Tracheophyta</taxon>
        <taxon>Spermatophyta</taxon>
        <taxon>Magnoliopsida</taxon>
        <taxon>eudicotyledons</taxon>
        <taxon>Gunneridae</taxon>
        <taxon>Pentapetalae</taxon>
        <taxon>rosids</taxon>
        <taxon>fabids</taxon>
        <taxon>Fabales</taxon>
        <taxon>Fabaceae</taxon>
        <taxon>Papilionoideae</taxon>
        <taxon>50 kb inversion clade</taxon>
        <taxon>NPAAA clade</taxon>
        <taxon>indigoferoid/millettioid clade</taxon>
        <taxon>Phaseoleae</taxon>
        <taxon>Glycine</taxon>
        <taxon>Glycine subgen. Soja</taxon>
    </lineage>
</organism>
<protein>
    <submittedName>
        <fullName evidence="3">GDSL esterase/lipase EXL3</fullName>
    </submittedName>
</protein>
<dbReference type="FunFam" id="3.40.50.1110:FF:000003">
    <property type="entry name" value="GDSL esterase/lipase APG"/>
    <property type="match status" value="1"/>
</dbReference>
<dbReference type="Gene3D" id="3.40.50.1110">
    <property type="entry name" value="SGNH hydrolase"/>
    <property type="match status" value="1"/>
</dbReference>
<dbReference type="EMBL" id="QZWG01000016">
    <property type="protein sequence ID" value="RZB60770.1"/>
    <property type="molecule type" value="Genomic_DNA"/>
</dbReference>